<proteinExistence type="predicted"/>
<evidence type="ECO:0000313" key="2">
    <source>
        <dbReference type="Proteomes" id="UP000265520"/>
    </source>
</evidence>
<accession>A0A392UXF5</accession>
<name>A0A392UXF5_9FABA</name>
<dbReference type="AlphaFoldDB" id="A0A392UXF5"/>
<dbReference type="Proteomes" id="UP000265520">
    <property type="component" value="Unassembled WGS sequence"/>
</dbReference>
<dbReference type="EMBL" id="LXQA010972816">
    <property type="protein sequence ID" value="MCI79395.1"/>
    <property type="molecule type" value="Genomic_DNA"/>
</dbReference>
<comment type="caution">
    <text evidence="1">The sequence shown here is derived from an EMBL/GenBank/DDBJ whole genome shotgun (WGS) entry which is preliminary data.</text>
</comment>
<keyword evidence="2" id="KW-1185">Reference proteome</keyword>
<feature type="non-terminal residue" evidence="1">
    <location>
        <position position="41"/>
    </location>
</feature>
<reference evidence="1 2" key="1">
    <citation type="journal article" date="2018" name="Front. Plant Sci.">
        <title>Red Clover (Trifolium pratense) and Zigzag Clover (T. medium) - A Picture of Genomic Similarities and Differences.</title>
        <authorList>
            <person name="Dluhosova J."/>
            <person name="Istvanek J."/>
            <person name="Nedelnik J."/>
            <person name="Repkova J."/>
        </authorList>
    </citation>
    <scope>NUCLEOTIDE SEQUENCE [LARGE SCALE GENOMIC DNA]</scope>
    <source>
        <strain evidence="2">cv. 10/8</strain>
        <tissue evidence="1">Leaf</tissue>
    </source>
</reference>
<protein>
    <submittedName>
        <fullName evidence="1">Uncharacterized protein</fullName>
    </submittedName>
</protein>
<organism evidence="1 2">
    <name type="scientific">Trifolium medium</name>
    <dbReference type="NCBI Taxonomy" id="97028"/>
    <lineage>
        <taxon>Eukaryota</taxon>
        <taxon>Viridiplantae</taxon>
        <taxon>Streptophyta</taxon>
        <taxon>Embryophyta</taxon>
        <taxon>Tracheophyta</taxon>
        <taxon>Spermatophyta</taxon>
        <taxon>Magnoliopsida</taxon>
        <taxon>eudicotyledons</taxon>
        <taxon>Gunneridae</taxon>
        <taxon>Pentapetalae</taxon>
        <taxon>rosids</taxon>
        <taxon>fabids</taxon>
        <taxon>Fabales</taxon>
        <taxon>Fabaceae</taxon>
        <taxon>Papilionoideae</taxon>
        <taxon>50 kb inversion clade</taxon>
        <taxon>NPAAA clade</taxon>
        <taxon>Hologalegina</taxon>
        <taxon>IRL clade</taxon>
        <taxon>Trifolieae</taxon>
        <taxon>Trifolium</taxon>
    </lineage>
</organism>
<sequence length="41" mass="4357">MLRLDPIPMTNLGLDNTLHNQLYALALANLFSAAVSGATSK</sequence>
<evidence type="ECO:0000313" key="1">
    <source>
        <dbReference type="EMBL" id="MCI79395.1"/>
    </source>
</evidence>